<comment type="caution">
    <text evidence="1">The sequence shown here is derived from an EMBL/GenBank/DDBJ whole genome shotgun (WGS) entry which is preliminary data.</text>
</comment>
<keyword evidence="2" id="KW-1185">Reference proteome</keyword>
<name>A0ABS2M1K3_9ACTN</name>
<organism evidence="1 2">
    <name type="scientific">Micromonospora luteifusca</name>
    <dbReference type="NCBI Taxonomy" id="709860"/>
    <lineage>
        <taxon>Bacteria</taxon>
        <taxon>Bacillati</taxon>
        <taxon>Actinomycetota</taxon>
        <taxon>Actinomycetes</taxon>
        <taxon>Micromonosporales</taxon>
        <taxon>Micromonosporaceae</taxon>
        <taxon>Micromonospora</taxon>
    </lineage>
</organism>
<dbReference type="Proteomes" id="UP000764837">
    <property type="component" value="Unassembled WGS sequence"/>
</dbReference>
<dbReference type="RefSeq" id="WP_204944908.1">
    <property type="nucleotide sequence ID" value="NZ_JAFBBP010000001.1"/>
</dbReference>
<protein>
    <submittedName>
        <fullName evidence="1">Uncharacterized protein</fullName>
    </submittedName>
</protein>
<sequence length="250" mass="27596">MNRYQGDTIEDGMFSRIGTCHMHVDAGGFAAAVDIAKMLDAKHPVPCKAVPVVDLVSGPQRKQSPDAYAEHHPAHDKDPQADSFASVYLGDVARLSLVPAILNDVYFAYPHAIVELEQVSFAITWDGQPKTVQKEHDSVKLDVPGARQIVTQVSYEYHHGFNLDRSAPQPDLDQLVEHLAGRDVEFGSIYVFDRGDQLAYRTNCFTAGGVGDKLIKERQICAETVAELTGNETRVKTVLEKVLGIWQPAR</sequence>
<evidence type="ECO:0000313" key="1">
    <source>
        <dbReference type="EMBL" id="MBM7494324.1"/>
    </source>
</evidence>
<accession>A0ABS2M1K3</accession>
<gene>
    <name evidence="1" type="ORF">JOD64_005546</name>
</gene>
<evidence type="ECO:0000313" key="2">
    <source>
        <dbReference type="Proteomes" id="UP000764837"/>
    </source>
</evidence>
<reference evidence="1 2" key="1">
    <citation type="submission" date="2021-01" db="EMBL/GenBank/DDBJ databases">
        <title>Sequencing the genomes of 1000 actinobacteria strains.</title>
        <authorList>
            <person name="Klenk H.-P."/>
        </authorList>
    </citation>
    <scope>NUCLEOTIDE SEQUENCE [LARGE SCALE GENOMIC DNA]</scope>
    <source>
        <strain evidence="1 2">DSM 100204</strain>
    </source>
</reference>
<proteinExistence type="predicted"/>
<dbReference type="EMBL" id="JAFBBP010000001">
    <property type="protein sequence ID" value="MBM7494324.1"/>
    <property type="molecule type" value="Genomic_DNA"/>
</dbReference>